<dbReference type="Gene3D" id="3.40.50.300">
    <property type="entry name" value="P-loop containing nucleotide triphosphate hydrolases"/>
    <property type="match status" value="1"/>
</dbReference>
<reference evidence="9 10" key="1">
    <citation type="journal article" date="2019" name="Sci. Rep.">
        <title>A high-quality genome of Eragrostis curvula grass provides insights into Poaceae evolution and supports new strategies to enhance forage quality.</title>
        <authorList>
            <person name="Carballo J."/>
            <person name="Santos B.A.C.M."/>
            <person name="Zappacosta D."/>
            <person name="Garbus I."/>
            <person name="Selva J.P."/>
            <person name="Gallo C.A."/>
            <person name="Diaz A."/>
            <person name="Albertini E."/>
            <person name="Caccamo M."/>
            <person name="Echenique V."/>
        </authorList>
    </citation>
    <scope>NUCLEOTIDE SEQUENCE [LARGE SCALE GENOMIC DNA]</scope>
    <source>
        <strain evidence="10">cv. Victoria</strain>
        <tissue evidence="9">Leaf</tissue>
    </source>
</reference>
<evidence type="ECO:0008006" key="11">
    <source>
        <dbReference type="Google" id="ProtNLM"/>
    </source>
</evidence>
<evidence type="ECO:0000256" key="1">
    <source>
        <dbReference type="ARBA" id="ARBA00008894"/>
    </source>
</evidence>
<dbReference type="InterPro" id="IPR041118">
    <property type="entry name" value="Rx_N"/>
</dbReference>
<dbReference type="EMBL" id="RWGY01000007">
    <property type="protein sequence ID" value="TVU38836.1"/>
    <property type="molecule type" value="Genomic_DNA"/>
</dbReference>
<dbReference type="Proteomes" id="UP000324897">
    <property type="component" value="Chromosome 4"/>
</dbReference>
<comment type="caution">
    <text evidence="9">The sequence shown here is derived from an EMBL/GenBank/DDBJ whole genome shotgun (WGS) entry which is preliminary data.</text>
</comment>
<keyword evidence="5" id="KW-0611">Plant defense</keyword>
<dbReference type="InterPro" id="IPR058922">
    <property type="entry name" value="WHD_DRP"/>
</dbReference>
<dbReference type="AlphaFoldDB" id="A0A5J9VTA5"/>
<dbReference type="SUPFAM" id="SSF52540">
    <property type="entry name" value="P-loop containing nucleoside triphosphate hydrolases"/>
    <property type="match status" value="1"/>
</dbReference>
<dbReference type="Gramene" id="TVU38836">
    <property type="protein sequence ID" value="TVU38836"/>
    <property type="gene ID" value="EJB05_12228"/>
</dbReference>
<evidence type="ECO:0000259" key="7">
    <source>
        <dbReference type="Pfam" id="PF18052"/>
    </source>
</evidence>
<feature type="domain" description="Disease resistance N-terminal" evidence="7">
    <location>
        <begin position="16"/>
        <end position="102"/>
    </location>
</feature>
<gene>
    <name evidence="9" type="ORF">EJB05_12228</name>
</gene>
<organism evidence="9 10">
    <name type="scientific">Eragrostis curvula</name>
    <name type="common">weeping love grass</name>
    <dbReference type="NCBI Taxonomy" id="38414"/>
    <lineage>
        <taxon>Eukaryota</taxon>
        <taxon>Viridiplantae</taxon>
        <taxon>Streptophyta</taxon>
        <taxon>Embryophyta</taxon>
        <taxon>Tracheophyta</taxon>
        <taxon>Spermatophyta</taxon>
        <taxon>Magnoliopsida</taxon>
        <taxon>Liliopsida</taxon>
        <taxon>Poales</taxon>
        <taxon>Poaceae</taxon>
        <taxon>PACMAD clade</taxon>
        <taxon>Chloridoideae</taxon>
        <taxon>Eragrostideae</taxon>
        <taxon>Eragrostidinae</taxon>
        <taxon>Eragrostis</taxon>
    </lineage>
</organism>
<evidence type="ECO:0000259" key="6">
    <source>
        <dbReference type="Pfam" id="PF00931"/>
    </source>
</evidence>
<dbReference type="InterPro" id="IPR044974">
    <property type="entry name" value="Disease_R_plants"/>
</dbReference>
<dbReference type="GO" id="GO:0043531">
    <property type="term" value="F:ADP binding"/>
    <property type="evidence" value="ECO:0007669"/>
    <property type="project" value="InterPro"/>
</dbReference>
<feature type="domain" description="Disease resistance protein winged helix" evidence="8">
    <location>
        <begin position="437"/>
        <end position="499"/>
    </location>
</feature>
<comment type="similarity">
    <text evidence="1">Belongs to the disease resistance NB-LRR family.</text>
</comment>
<evidence type="ECO:0000313" key="10">
    <source>
        <dbReference type="Proteomes" id="UP000324897"/>
    </source>
</evidence>
<evidence type="ECO:0000259" key="8">
    <source>
        <dbReference type="Pfam" id="PF23559"/>
    </source>
</evidence>
<dbReference type="InterPro" id="IPR036388">
    <property type="entry name" value="WH-like_DNA-bd_sf"/>
</dbReference>
<evidence type="ECO:0000256" key="3">
    <source>
        <dbReference type="ARBA" id="ARBA00022737"/>
    </source>
</evidence>
<dbReference type="Pfam" id="PF18052">
    <property type="entry name" value="Rx_N"/>
    <property type="match status" value="1"/>
</dbReference>
<name>A0A5J9VTA5_9POAL</name>
<keyword evidence="3" id="KW-0677">Repeat</keyword>
<dbReference type="GO" id="GO:0098542">
    <property type="term" value="P:defense response to other organism"/>
    <property type="evidence" value="ECO:0007669"/>
    <property type="project" value="TreeGrafter"/>
</dbReference>
<evidence type="ECO:0000256" key="4">
    <source>
        <dbReference type="ARBA" id="ARBA00022741"/>
    </source>
</evidence>
<dbReference type="Pfam" id="PF23559">
    <property type="entry name" value="WHD_DRP"/>
    <property type="match status" value="1"/>
</dbReference>
<sequence>MPGTGLTVGGWFAVAVIKIFLNKVRSILEERHELHGDVAGMLFRVKASLVHIGAVIDASERRASANSGFMSWLQMIKEIAYEAQDLLDDFEIKRIKKSQQNKVSGVLAYMMKNLIIDDDLTKLIDLLKRLDHVASKLGSFLDLLKLNDSGEDKTDFFPTIVPVCYGRDEEKEQLMSIMFPNVPQGEHFVPSRAQEEIGGTPNVRVVCIVGEAGAGKTTLAKVIYNDPIVKEAFDLRGWAFLGHMFDSRDIFKTIESSFPSAHQPLDSELTLSEIVQDKRFFLVLDNAHDNLRDVLVTLCSRGAKGSIVMVTTGLEDTAKSIEGITRGNDRVTLHALPQDTAKEILEHHAFGKHMNVNLTSISEEIACKLQGLPLLAEAVGRLLTVKIHAAHWRKVCSSKWWDRYGDLASINPALPAMSIIFEFLSDHLKKCLAYCSMFPSGYIFERRKLVHMWVSNHMQEHPEFVYESEEDKWFNELLNKSLIQPTVWENKYTVHQAIKEYVASITETGCYTFDESVRPKKNLHAFSHIAIEKRDFNATLDLRNYSKLRNE</sequence>
<dbReference type="OrthoDB" id="654183at2759"/>
<dbReference type="PRINTS" id="PR00364">
    <property type="entry name" value="DISEASERSIST"/>
</dbReference>
<dbReference type="PANTHER" id="PTHR23155">
    <property type="entry name" value="DISEASE RESISTANCE PROTEIN RP"/>
    <property type="match status" value="1"/>
</dbReference>
<keyword evidence="4" id="KW-0547">Nucleotide-binding</keyword>
<accession>A0A5J9VTA5</accession>
<keyword evidence="10" id="KW-1185">Reference proteome</keyword>
<evidence type="ECO:0000256" key="5">
    <source>
        <dbReference type="ARBA" id="ARBA00022821"/>
    </source>
</evidence>
<feature type="non-terminal residue" evidence="9">
    <location>
        <position position="1"/>
    </location>
</feature>
<evidence type="ECO:0000313" key="9">
    <source>
        <dbReference type="EMBL" id="TVU38836.1"/>
    </source>
</evidence>
<dbReference type="Pfam" id="PF00931">
    <property type="entry name" value="NB-ARC"/>
    <property type="match status" value="1"/>
</dbReference>
<evidence type="ECO:0000256" key="2">
    <source>
        <dbReference type="ARBA" id="ARBA00022614"/>
    </source>
</evidence>
<dbReference type="PANTHER" id="PTHR23155:SF1241">
    <property type="entry name" value="DISEASE RESISTANCE RPP13-LIKE PROTEIN 1-RELATED"/>
    <property type="match status" value="1"/>
</dbReference>
<dbReference type="InterPro" id="IPR002182">
    <property type="entry name" value="NB-ARC"/>
</dbReference>
<proteinExistence type="inferred from homology"/>
<feature type="domain" description="NB-ARC" evidence="6">
    <location>
        <begin position="201"/>
        <end position="352"/>
    </location>
</feature>
<protein>
    <recommendedName>
        <fullName evidence="11">NB-ARC domain-containing protein</fullName>
    </recommendedName>
</protein>
<dbReference type="InterPro" id="IPR027417">
    <property type="entry name" value="P-loop_NTPase"/>
</dbReference>
<keyword evidence="2" id="KW-0433">Leucine-rich repeat</keyword>
<dbReference type="Gene3D" id="1.20.5.4130">
    <property type="match status" value="1"/>
</dbReference>
<dbReference type="Gene3D" id="1.10.10.10">
    <property type="entry name" value="Winged helix-like DNA-binding domain superfamily/Winged helix DNA-binding domain"/>
    <property type="match status" value="1"/>
</dbReference>